<dbReference type="PANTHER" id="PTHR43744:SF9">
    <property type="entry name" value="POLYGALACTURONAN_RHAMNOGALACTURONAN TRANSPORT SYSTEM PERMEASE PROTEIN YTCP"/>
    <property type="match status" value="1"/>
</dbReference>
<dbReference type="Gene3D" id="1.10.3720.10">
    <property type="entry name" value="MetI-like"/>
    <property type="match status" value="1"/>
</dbReference>
<dbReference type="OrthoDB" id="9810086at2"/>
<evidence type="ECO:0000313" key="9">
    <source>
        <dbReference type="EMBL" id="OAB76427.1"/>
    </source>
</evidence>
<dbReference type="AlphaFoldDB" id="A0A167FD24"/>
<organism evidence="9 10">
    <name type="scientific">Paenibacillus crassostreae</name>
    <dbReference type="NCBI Taxonomy" id="1763538"/>
    <lineage>
        <taxon>Bacteria</taxon>
        <taxon>Bacillati</taxon>
        <taxon>Bacillota</taxon>
        <taxon>Bacilli</taxon>
        <taxon>Bacillales</taxon>
        <taxon>Paenibacillaceae</taxon>
        <taxon>Paenibacillus</taxon>
    </lineage>
</organism>
<feature type="transmembrane region" description="Helical" evidence="7">
    <location>
        <begin position="146"/>
        <end position="164"/>
    </location>
</feature>
<keyword evidence="2" id="KW-0813">Transport</keyword>
<dbReference type="InterPro" id="IPR035906">
    <property type="entry name" value="MetI-like_sf"/>
</dbReference>
<evidence type="ECO:0000256" key="7">
    <source>
        <dbReference type="SAM" id="Phobius"/>
    </source>
</evidence>
<dbReference type="InterPro" id="IPR000515">
    <property type="entry name" value="MetI-like"/>
</dbReference>
<evidence type="ECO:0000256" key="1">
    <source>
        <dbReference type="ARBA" id="ARBA00004651"/>
    </source>
</evidence>
<sequence>MIQDKSLGRRLFQVINYLILILTSLLCILPFVNLLAVSFSGSAAVSAGDVVFWPIDFNTNAYEFALKGGEFFQALWVSVQRVILGTLFNLILMVLTAYPLSKTKTKVAGRGIYMGFFVITMLFNGGIIPNYLIVVKTGLIDSLWSLILPGALPVFSMIILMNFIRGLPEEIEESATIDGASPLQILIRIILPLLKPALATVGLFSIVGHWNSWFDGIIYMNDTANYPIQSYLQTLLLNFEQIMQRSNNDYTQLLAMMNVRTGRAAQLFLGALPILVVYPFLQKYFTTGLVLGSVKA</sequence>
<keyword evidence="6 7" id="KW-0472">Membrane</keyword>
<comment type="subcellular location">
    <subcellularLocation>
        <location evidence="1">Cell membrane</location>
        <topology evidence="1">Multi-pass membrane protein</topology>
    </subcellularLocation>
</comment>
<dbReference type="EMBL" id="LSFN01000005">
    <property type="protein sequence ID" value="OAB76427.1"/>
    <property type="molecule type" value="Genomic_DNA"/>
</dbReference>
<dbReference type="PANTHER" id="PTHR43744">
    <property type="entry name" value="ABC TRANSPORTER PERMEASE PROTEIN MG189-RELATED-RELATED"/>
    <property type="match status" value="1"/>
</dbReference>
<dbReference type="KEGG" id="pcx:LPB68_00370"/>
<accession>A0A167FD24</accession>
<proteinExistence type="predicted"/>
<feature type="transmembrane region" description="Helical" evidence="7">
    <location>
        <begin position="185"/>
        <end position="207"/>
    </location>
</feature>
<feature type="transmembrane region" description="Helical" evidence="7">
    <location>
        <begin position="112"/>
        <end position="134"/>
    </location>
</feature>
<comment type="caution">
    <text evidence="9">The sequence shown here is derived from an EMBL/GenBank/DDBJ whole genome shotgun (WGS) entry which is preliminary data.</text>
</comment>
<dbReference type="RefSeq" id="WP_068655132.1">
    <property type="nucleotide sequence ID" value="NZ_CP017770.1"/>
</dbReference>
<keyword evidence="4 7" id="KW-0812">Transmembrane</keyword>
<evidence type="ECO:0000256" key="3">
    <source>
        <dbReference type="ARBA" id="ARBA00022475"/>
    </source>
</evidence>
<gene>
    <name evidence="9" type="ORF">PNBC_03160</name>
</gene>
<dbReference type="STRING" id="1763538.LPB68_00370"/>
<protein>
    <submittedName>
        <fullName evidence="9">ABC transporter permease</fullName>
    </submittedName>
</protein>
<feature type="domain" description="ABC transmembrane type-1" evidence="8">
    <location>
        <begin position="75"/>
        <end position="278"/>
    </location>
</feature>
<dbReference type="SUPFAM" id="SSF161098">
    <property type="entry name" value="MetI-like"/>
    <property type="match status" value="1"/>
</dbReference>
<evidence type="ECO:0000256" key="5">
    <source>
        <dbReference type="ARBA" id="ARBA00022989"/>
    </source>
</evidence>
<evidence type="ECO:0000313" key="10">
    <source>
        <dbReference type="Proteomes" id="UP000077134"/>
    </source>
</evidence>
<dbReference type="GO" id="GO:0005886">
    <property type="term" value="C:plasma membrane"/>
    <property type="evidence" value="ECO:0007669"/>
    <property type="project" value="UniProtKB-SubCell"/>
</dbReference>
<dbReference type="PROSITE" id="PS50928">
    <property type="entry name" value="ABC_TM1"/>
    <property type="match status" value="1"/>
</dbReference>
<feature type="transmembrane region" description="Helical" evidence="7">
    <location>
        <begin position="71"/>
        <end position="100"/>
    </location>
</feature>
<feature type="transmembrane region" description="Helical" evidence="7">
    <location>
        <begin position="264"/>
        <end position="281"/>
    </location>
</feature>
<keyword evidence="3" id="KW-1003">Cell membrane</keyword>
<reference evidence="9 10" key="1">
    <citation type="submission" date="2016-02" db="EMBL/GenBank/DDBJ databases">
        <title>Paenibacillus sp. LPB0068, isolated from Crassostrea gigas.</title>
        <authorList>
            <person name="Shin S.-K."/>
            <person name="Yi H."/>
        </authorList>
    </citation>
    <scope>NUCLEOTIDE SEQUENCE [LARGE SCALE GENOMIC DNA]</scope>
    <source>
        <strain evidence="9 10">LPB0068</strain>
    </source>
</reference>
<dbReference type="GO" id="GO:0055085">
    <property type="term" value="P:transmembrane transport"/>
    <property type="evidence" value="ECO:0007669"/>
    <property type="project" value="InterPro"/>
</dbReference>
<keyword evidence="10" id="KW-1185">Reference proteome</keyword>
<dbReference type="Proteomes" id="UP000077134">
    <property type="component" value="Unassembled WGS sequence"/>
</dbReference>
<name>A0A167FD24_9BACL</name>
<evidence type="ECO:0000259" key="8">
    <source>
        <dbReference type="PROSITE" id="PS50928"/>
    </source>
</evidence>
<keyword evidence="5 7" id="KW-1133">Transmembrane helix</keyword>
<evidence type="ECO:0000256" key="4">
    <source>
        <dbReference type="ARBA" id="ARBA00022692"/>
    </source>
</evidence>
<evidence type="ECO:0000256" key="2">
    <source>
        <dbReference type="ARBA" id="ARBA00022448"/>
    </source>
</evidence>
<evidence type="ECO:0000256" key="6">
    <source>
        <dbReference type="ARBA" id="ARBA00023136"/>
    </source>
</evidence>